<dbReference type="EC" id="1.-.-.-" evidence="8"/>
<proteinExistence type="inferred from homology"/>
<dbReference type="Gene3D" id="1.10.540.10">
    <property type="entry name" value="Acyl-CoA dehydrogenase/oxidase, N-terminal domain"/>
    <property type="match status" value="1"/>
</dbReference>
<dbReference type="InterPro" id="IPR036250">
    <property type="entry name" value="AcylCo_DH-like_C"/>
</dbReference>
<dbReference type="InterPro" id="IPR009100">
    <property type="entry name" value="AcylCoA_DH/oxidase_NM_dom_sf"/>
</dbReference>
<evidence type="ECO:0000259" key="7">
    <source>
        <dbReference type="Pfam" id="PF02771"/>
    </source>
</evidence>
<name>A0AAU8J3T5_9ACTN</name>
<dbReference type="InterPro" id="IPR037069">
    <property type="entry name" value="AcylCoA_DH/ox_N_sf"/>
</dbReference>
<dbReference type="Gene3D" id="2.40.110.10">
    <property type="entry name" value="Butyryl-CoA Dehydrogenase, subunit A, domain 2"/>
    <property type="match status" value="1"/>
</dbReference>
<dbReference type="SUPFAM" id="SSF56645">
    <property type="entry name" value="Acyl-CoA dehydrogenase NM domain-like"/>
    <property type="match status" value="1"/>
</dbReference>
<comment type="cofactor">
    <cofactor evidence="1">
        <name>FAD</name>
        <dbReference type="ChEBI" id="CHEBI:57692"/>
    </cofactor>
</comment>
<dbReference type="GO" id="GO:0050660">
    <property type="term" value="F:flavin adenine dinucleotide binding"/>
    <property type="evidence" value="ECO:0007669"/>
    <property type="project" value="InterPro"/>
</dbReference>
<evidence type="ECO:0000256" key="3">
    <source>
        <dbReference type="ARBA" id="ARBA00022630"/>
    </source>
</evidence>
<dbReference type="InterPro" id="IPR009075">
    <property type="entry name" value="AcylCo_DH/oxidase_C"/>
</dbReference>
<accession>A0AAU8J3T5</accession>
<dbReference type="Gene3D" id="1.20.140.10">
    <property type="entry name" value="Butyryl-CoA Dehydrogenase, subunit A, domain 3"/>
    <property type="match status" value="1"/>
</dbReference>
<evidence type="ECO:0000259" key="6">
    <source>
        <dbReference type="Pfam" id="PF00441"/>
    </source>
</evidence>
<evidence type="ECO:0000256" key="5">
    <source>
        <dbReference type="ARBA" id="ARBA00023002"/>
    </source>
</evidence>
<keyword evidence="3" id="KW-0285">Flavoprotein</keyword>
<dbReference type="EMBL" id="CP159534">
    <property type="protein sequence ID" value="XCJ75110.1"/>
    <property type="molecule type" value="Genomic_DNA"/>
</dbReference>
<dbReference type="RefSeq" id="WP_353946544.1">
    <property type="nucleotide sequence ID" value="NZ_CP159534.1"/>
</dbReference>
<organism evidence="8">
    <name type="scientific">Streptomyces tabacisoli</name>
    <dbReference type="NCBI Taxonomy" id="3156398"/>
    <lineage>
        <taxon>Bacteria</taxon>
        <taxon>Bacillati</taxon>
        <taxon>Actinomycetota</taxon>
        <taxon>Actinomycetes</taxon>
        <taxon>Kitasatosporales</taxon>
        <taxon>Streptomycetaceae</taxon>
        <taxon>Streptomyces</taxon>
    </lineage>
</organism>
<protein>
    <submittedName>
        <fullName evidence="8">Acyl-CoA dehydrogenase family protein</fullName>
        <ecNumber evidence="8">1.-.-.-</ecNumber>
    </submittedName>
</protein>
<evidence type="ECO:0000256" key="4">
    <source>
        <dbReference type="ARBA" id="ARBA00022827"/>
    </source>
</evidence>
<evidence type="ECO:0000256" key="1">
    <source>
        <dbReference type="ARBA" id="ARBA00001974"/>
    </source>
</evidence>
<dbReference type="GO" id="GO:0003995">
    <property type="term" value="F:acyl-CoA dehydrogenase activity"/>
    <property type="evidence" value="ECO:0007669"/>
    <property type="project" value="TreeGrafter"/>
</dbReference>
<reference evidence="8" key="1">
    <citation type="submission" date="2024-06" db="EMBL/GenBank/DDBJ databases">
        <title>Streptomyces sp. strain HUAS MG91 genome sequences.</title>
        <authorList>
            <person name="Mo P."/>
        </authorList>
    </citation>
    <scope>NUCLEOTIDE SEQUENCE</scope>
    <source>
        <strain evidence="8">HUAS MG91</strain>
    </source>
</reference>
<evidence type="ECO:0000313" key="8">
    <source>
        <dbReference type="EMBL" id="XCJ75110.1"/>
    </source>
</evidence>
<gene>
    <name evidence="8" type="ORF">ABII15_36350</name>
</gene>
<comment type="similarity">
    <text evidence="2">Belongs to the acyl-CoA dehydrogenase family.</text>
</comment>
<feature type="domain" description="Acyl-CoA dehydrogenase/oxidase N-terminal" evidence="7">
    <location>
        <begin position="10"/>
        <end position="121"/>
    </location>
</feature>
<dbReference type="InterPro" id="IPR046373">
    <property type="entry name" value="Acyl-CoA_Oxase/DH_mid-dom_sf"/>
</dbReference>
<dbReference type="SUPFAM" id="SSF47203">
    <property type="entry name" value="Acyl-CoA dehydrogenase C-terminal domain-like"/>
    <property type="match status" value="1"/>
</dbReference>
<dbReference type="Pfam" id="PF02771">
    <property type="entry name" value="Acyl-CoA_dh_N"/>
    <property type="match status" value="1"/>
</dbReference>
<sequence length="366" mass="38475">MSTQPDLLYSEDEEALRSAVRDLLTDHCAAPAVLARIEGDEPHDRALWKNLAESMGLAGLLVPEERGGQGASHREAAVVLEELGRAVAPVPYLTSAVIATEALLACVGSEAETLLSALASGRTVGALTVPLSATPGREFTDVRATDSSLTGRVTGVADAAFADVFLVPTPDGLFAVDASADGVTVAPQTSFDPTRPLATVTFEAAAGRLLADTAAPAVRRALRAGAGLLASEQLGLADWLLTETVRYTRERHQFNRPVGSFQALKHRLAQLWLEVVNARATARNAADALATGSDDTDVAVAVAQAYTAPVAVHVAEEALQLHGGIGMTWEHPIHLYLKRAKSSAIALGTVGRHREELAELVDLRAP</sequence>
<keyword evidence="4" id="KW-0274">FAD</keyword>
<dbReference type="Pfam" id="PF00441">
    <property type="entry name" value="Acyl-CoA_dh_1"/>
    <property type="match status" value="1"/>
</dbReference>
<dbReference type="InterPro" id="IPR013786">
    <property type="entry name" value="AcylCoA_DH/ox_N"/>
</dbReference>
<evidence type="ECO:0000256" key="2">
    <source>
        <dbReference type="ARBA" id="ARBA00009347"/>
    </source>
</evidence>
<dbReference type="PANTHER" id="PTHR43884:SF20">
    <property type="entry name" value="ACYL-COA DEHYDROGENASE FADE28"/>
    <property type="match status" value="1"/>
</dbReference>
<keyword evidence="5 8" id="KW-0560">Oxidoreductase</keyword>
<dbReference type="PANTHER" id="PTHR43884">
    <property type="entry name" value="ACYL-COA DEHYDROGENASE"/>
    <property type="match status" value="1"/>
</dbReference>
<dbReference type="AlphaFoldDB" id="A0AAU8J3T5"/>
<dbReference type="KEGG" id="stac:ABII15_36350"/>
<feature type="domain" description="Acyl-CoA dehydrogenase/oxidase C-terminal" evidence="6">
    <location>
        <begin position="218"/>
        <end position="359"/>
    </location>
</feature>